<keyword evidence="8" id="KW-1185">Reference proteome</keyword>
<dbReference type="EMBL" id="CP065673">
    <property type="protein sequence ID" value="QPS20347.1"/>
    <property type="molecule type" value="Genomic_DNA"/>
</dbReference>
<evidence type="ECO:0000256" key="1">
    <source>
        <dbReference type="ARBA" id="ARBA00023015"/>
    </source>
</evidence>
<feature type="domain" description="HTH araC/xylS-type" evidence="4">
    <location>
        <begin position="170"/>
        <end position="267"/>
    </location>
</feature>
<sequence length="288" mass="32703">MERTINLCPGIGASAHIIQHTELLFPSVYFEQPHLYLVQQGHKRVRWQQHEVVAHAGELLIIGGGQTVDIINGLSNEGIFSCQLLTCDPLLFHVQQTPAETAPQPPFDAVLALRNLPCALMHSFETTSLAMALKHRFPPIIIRHKMLEILLWLKQFNVSFMHNEARDLTQRVRRCLATDPHNIWTAAKVAESLSMSEVMLRRKLSLENTALRDLMIDVRMSSALALLQSTDWPISAISQHVGYESSSRFAERFRKRFGFAPTAIRGHQRIMEPGAIQPYRLSLMEDPE</sequence>
<dbReference type="Pfam" id="PF12833">
    <property type="entry name" value="HTH_18"/>
    <property type="match status" value="1"/>
</dbReference>
<reference evidence="5 8" key="2">
    <citation type="submission" date="2020-12" db="EMBL/GenBank/DDBJ databases">
        <title>FDA dAtabase for Regulatory Grade micrObial Sequences (FDA-ARGOS): Supporting development and validation of Infectious Disease Dx tests.</title>
        <authorList>
            <person name="Sproer C."/>
            <person name="Gronow S."/>
            <person name="Severitt S."/>
            <person name="Schroder I."/>
            <person name="Tallon L."/>
            <person name="Sadzewicz L."/>
            <person name="Zhao X."/>
            <person name="Boylan J."/>
            <person name="Ott S."/>
            <person name="Bowen H."/>
            <person name="Vavikolanu K."/>
            <person name="Mehta A."/>
            <person name="Aluvathingal J."/>
            <person name="Nadendla S."/>
            <person name="Lowell S."/>
            <person name="Myers T."/>
            <person name="Yan Y."/>
            <person name="Sichtig H."/>
        </authorList>
    </citation>
    <scope>NUCLEOTIDE SEQUENCE [LARGE SCALE GENOMIC DNA]</scope>
    <source>
        <strain evidence="5 8">FDAARGOS_907</strain>
    </source>
</reference>
<reference evidence="6 7" key="1">
    <citation type="submission" date="2018-06" db="EMBL/GenBank/DDBJ databases">
        <authorList>
            <consortium name="Pathogen Informatics"/>
            <person name="Doyle S."/>
        </authorList>
    </citation>
    <scope>NUCLEOTIDE SEQUENCE [LARGE SCALE GENOMIC DNA]</scope>
    <source>
        <strain evidence="6 7">NCTC12961</strain>
    </source>
</reference>
<dbReference type="PRINTS" id="PR00032">
    <property type="entry name" value="HTHARAC"/>
</dbReference>
<dbReference type="InterPro" id="IPR018060">
    <property type="entry name" value="HTH_AraC"/>
</dbReference>
<dbReference type="Gene3D" id="1.10.10.60">
    <property type="entry name" value="Homeodomain-like"/>
    <property type="match status" value="1"/>
</dbReference>
<dbReference type="EMBL" id="LS483469">
    <property type="protein sequence ID" value="SQI42431.1"/>
    <property type="molecule type" value="Genomic_DNA"/>
</dbReference>
<dbReference type="InterPro" id="IPR020449">
    <property type="entry name" value="Tscrpt_reg_AraC-type_HTH"/>
</dbReference>
<evidence type="ECO:0000313" key="5">
    <source>
        <dbReference type="EMBL" id="QPS20347.1"/>
    </source>
</evidence>
<dbReference type="SMART" id="SM00342">
    <property type="entry name" value="HTH_ARAC"/>
    <property type="match status" value="1"/>
</dbReference>
<dbReference type="GO" id="GO:0005829">
    <property type="term" value="C:cytosol"/>
    <property type="evidence" value="ECO:0007669"/>
    <property type="project" value="TreeGrafter"/>
</dbReference>
<dbReference type="RefSeq" id="WP_063201902.1">
    <property type="nucleotide sequence ID" value="NZ_CAMITG010000009.1"/>
</dbReference>
<evidence type="ECO:0000313" key="6">
    <source>
        <dbReference type="EMBL" id="SQI42431.1"/>
    </source>
</evidence>
<dbReference type="GO" id="GO:0000976">
    <property type="term" value="F:transcription cis-regulatory region binding"/>
    <property type="evidence" value="ECO:0007669"/>
    <property type="project" value="TreeGrafter"/>
</dbReference>
<dbReference type="Proteomes" id="UP000248897">
    <property type="component" value="Chromosome 1"/>
</dbReference>
<protein>
    <submittedName>
        <fullName evidence="5">AraC family transcriptional regulator</fullName>
    </submittedName>
    <submittedName>
        <fullName evidence="6">Urease operon transcriptional activator</fullName>
    </submittedName>
</protein>
<name>A0A2X4UUE4_SERPL</name>
<evidence type="ECO:0000313" key="7">
    <source>
        <dbReference type="Proteomes" id="UP000248897"/>
    </source>
</evidence>
<dbReference type="Proteomes" id="UP000594967">
    <property type="component" value="Chromosome"/>
</dbReference>
<organism evidence="6 7">
    <name type="scientific">Serratia plymuthica</name>
    <dbReference type="NCBI Taxonomy" id="82996"/>
    <lineage>
        <taxon>Bacteria</taxon>
        <taxon>Pseudomonadati</taxon>
        <taxon>Pseudomonadota</taxon>
        <taxon>Gammaproteobacteria</taxon>
        <taxon>Enterobacterales</taxon>
        <taxon>Yersiniaceae</taxon>
        <taxon>Serratia</taxon>
    </lineage>
</organism>
<dbReference type="PANTHER" id="PTHR47894">
    <property type="entry name" value="HTH-TYPE TRANSCRIPTIONAL REGULATOR GADX"/>
    <property type="match status" value="1"/>
</dbReference>
<proteinExistence type="predicted"/>
<dbReference type="InterPro" id="IPR009057">
    <property type="entry name" value="Homeodomain-like_sf"/>
</dbReference>
<dbReference type="AlphaFoldDB" id="A0A2X4UUE4"/>
<dbReference type="PROSITE" id="PS00041">
    <property type="entry name" value="HTH_ARAC_FAMILY_1"/>
    <property type="match status" value="1"/>
</dbReference>
<dbReference type="PANTHER" id="PTHR47894:SF4">
    <property type="entry name" value="HTH-TYPE TRANSCRIPTIONAL REGULATOR GADX"/>
    <property type="match status" value="1"/>
</dbReference>
<dbReference type="SUPFAM" id="SSF46689">
    <property type="entry name" value="Homeodomain-like"/>
    <property type="match status" value="1"/>
</dbReference>
<keyword evidence="3" id="KW-0804">Transcription</keyword>
<evidence type="ECO:0000256" key="3">
    <source>
        <dbReference type="ARBA" id="ARBA00023163"/>
    </source>
</evidence>
<evidence type="ECO:0000313" key="8">
    <source>
        <dbReference type="Proteomes" id="UP000594967"/>
    </source>
</evidence>
<dbReference type="PROSITE" id="PS01124">
    <property type="entry name" value="HTH_ARAC_FAMILY_2"/>
    <property type="match status" value="1"/>
</dbReference>
<keyword evidence="1" id="KW-0805">Transcription regulation</keyword>
<keyword evidence="2" id="KW-0238">DNA-binding</keyword>
<gene>
    <name evidence="6" type="primary">ureR_1</name>
    <name evidence="5" type="ORF">I6G64_22800</name>
    <name evidence="6" type="ORF">NCTC12961_03641</name>
</gene>
<evidence type="ECO:0000259" key="4">
    <source>
        <dbReference type="PROSITE" id="PS01124"/>
    </source>
</evidence>
<dbReference type="InterPro" id="IPR018062">
    <property type="entry name" value="HTH_AraC-typ_CS"/>
</dbReference>
<dbReference type="GO" id="GO:0003700">
    <property type="term" value="F:DNA-binding transcription factor activity"/>
    <property type="evidence" value="ECO:0007669"/>
    <property type="project" value="InterPro"/>
</dbReference>
<accession>A0A2X4UUE4</accession>
<evidence type="ECO:0000256" key="2">
    <source>
        <dbReference type="ARBA" id="ARBA00023125"/>
    </source>
</evidence>